<dbReference type="RefSeq" id="WP_343855670.1">
    <property type="nucleotide sequence ID" value="NZ_BAAAFD010000001.1"/>
</dbReference>
<dbReference type="InterPro" id="IPR052698">
    <property type="entry name" value="MoCofactor_Util/Proc"/>
</dbReference>
<feature type="domain" description="XdhC- CoxI" evidence="1">
    <location>
        <begin position="15"/>
        <end position="78"/>
    </location>
</feature>
<dbReference type="NCBIfam" id="TIGR02964">
    <property type="entry name" value="xanthine_xdhC"/>
    <property type="match status" value="1"/>
</dbReference>
<dbReference type="Pfam" id="PF13478">
    <property type="entry name" value="XdhC_C"/>
    <property type="match status" value="1"/>
</dbReference>
<evidence type="ECO:0000259" key="1">
    <source>
        <dbReference type="Pfam" id="PF02625"/>
    </source>
</evidence>
<reference evidence="3 4" key="1">
    <citation type="journal article" date="2019" name="Int. J. Syst. Evol. Microbiol.">
        <title>The Global Catalogue of Microorganisms (GCM) 10K type strain sequencing project: providing services to taxonomists for standard genome sequencing and annotation.</title>
        <authorList>
            <consortium name="The Broad Institute Genomics Platform"/>
            <consortium name="The Broad Institute Genome Sequencing Center for Infectious Disease"/>
            <person name="Wu L."/>
            <person name="Ma J."/>
        </authorList>
    </citation>
    <scope>NUCLEOTIDE SEQUENCE [LARGE SCALE GENOMIC DNA]</scope>
    <source>
        <strain evidence="3 4">JCM 15896</strain>
    </source>
</reference>
<comment type="caution">
    <text evidence="3">The sequence shown here is derived from an EMBL/GenBank/DDBJ whole genome shotgun (WGS) entry which is preliminary data.</text>
</comment>
<dbReference type="Gene3D" id="3.40.50.720">
    <property type="entry name" value="NAD(P)-binding Rossmann-like Domain"/>
    <property type="match status" value="1"/>
</dbReference>
<dbReference type="EMBL" id="BAAAFD010000001">
    <property type="protein sequence ID" value="GAA0852230.1"/>
    <property type="molecule type" value="Genomic_DNA"/>
</dbReference>
<name>A0ABN1LC09_9ALTE</name>
<evidence type="ECO:0000313" key="4">
    <source>
        <dbReference type="Proteomes" id="UP001500359"/>
    </source>
</evidence>
<protein>
    <submittedName>
        <fullName evidence="3">Xanthine dehydrogenase accessory protein XdhC</fullName>
    </submittedName>
</protein>
<dbReference type="InterPro" id="IPR027051">
    <property type="entry name" value="XdhC_Rossmann_dom"/>
</dbReference>
<dbReference type="InterPro" id="IPR014308">
    <property type="entry name" value="Xanthine_DH_XdhC"/>
</dbReference>
<evidence type="ECO:0000259" key="2">
    <source>
        <dbReference type="Pfam" id="PF13478"/>
    </source>
</evidence>
<sequence>MQSHNWYEGIDFCQTHGKAYILLTVMGSVGSTPRAAGTKMVVTDDRTFDTIGGGHLEHAAIKQARAMLSRGETHQHVEHFPLGAKLAQCCGGATHVLFEPINIKVPVLAIFGAGHVAKALLPIVSQLPVSIKWVDNRAEQFDGVVSSPSVEIIIEEEPVDVITQIDRLSHMLVMTHNHQLDFDLVVAGLAQPNINYLGLIGSQTKARRFVNRLAKRNICDKQMDKLVCPVGLLDVTGKRPIEVAVSIAGQLIQQFNANQPSQSSNKQQRINWQQTKEIIEFL</sequence>
<accession>A0ABN1LC09</accession>
<dbReference type="PANTHER" id="PTHR30388">
    <property type="entry name" value="ALDEHYDE OXIDOREDUCTASE MOLYBDENUM COFACTOR ASSEMBLY PROTEIN"/>
    <property type="match status" value="1"/>
</dbReference>
<keyword evidence="4" id="KW-1185">Reference proteome</keyword>
<dbReference type="PANTHER" id="PTHR30388:SF6">
    <property type="entry name" value="XANTHINE DEHYDROGENASE SUBUNIT A-RELATED"/>
    <property type="match status" value="1"/>
</dbReference>
<evidence type="ECO:0000313" key="3">
    <source>
        <dbReference type="EMBL" id="GAA0852230.1"/>
    </source>
</evidence>
<organism evidence="3 4">
    <name type="scientific">Aliiglaciecola litoralis</name>
    <dbReference type="NCBI Taxonomy" id="582857"/>
    <lineage>
        <taxon>Bacteria</taxon>
        <taxon>Pseudomonadati</taxon>
        <taxon>Pseudomonadota</taxon>
        <taxon>Gammaproteobacteria</taxon>
        <taxon>Alteromonadales</taxon>
        <taxon>Alteromonadaceae</taxon>
        <taxon>Aliiglaciecola</taxon>
    </lineage>
</organism>
<proteinExistence type="predicted"/>
<dbReference type="Pfam" id="PF02625">
    <property type="entry name" value="XdhC_CoxI"/>
    <property type="match status" value="1"/>
</dbReference>
<dbReference type="InterPro" id="IPR003777">
    <property type="entry name" value="XdhC_CoxI"/>
</dbReference>
<dbReference type="Proteomes" id="UP001500359">
    <property type="component" value="Unassembled WGS sequence"/>
</dbReference>
<gene>
    <name evidence="3" type="primary">xdhC</name>
    <name evidence="3" type="ORF">GCM10009114_01610</name>
</gene>
<feature type="domain" description="XdhC Rossmann" evidence="2">
    <location>
        <begin position="108"/>
        <end position="251"/>
    </location>
</feature>